<dbReference type="PANTHER" id="PTHR47017:SF1">
    <property type="entry name" value="ACYL-COA"/>
    <property type="match status" value="1"/>
</dbReference>
<proteinExistence type="predicted"/>
<reference evidence="1 2" key="1">
    <citation type="submission" date="2022-03" db="EMBL/GenBank/DDBJ databases">
        <title>Genomic Encyclopedia of Type Strains, Phase III (KMG-III): the genomes of soil and plant-associated and newly described type strains.</title>
        <authorList>
            <person name="Whitman W."/>
        </authorList>
    </citation>
    <scope>NUCLEOTIDE SEQUENCE [LARGE SCALE GENOMIC DNA]</scope>
    <source>
        <strain evidence="1 2">BSker1</strain>
    </source>
</reference>
<name>A0ABT1G610_9GAMM</name>
<dbReference type="SUPFAM" id="SSF55729">
    <property type="entry name" value="Acyl-CoA N-acyltransferases (Nat)"/>
    <property type="match status" value="1"/>
</dbReference>
<accession>A0ABT1G610</accession>
<dbReference type="RefSeq" id="WP_253445492.1">
    <property type="nucleotide sequence ID" value="NZ_JALJYF010000001.1"/>
</dbReference>
<dbReference type="EMBL" id="JALJYF010000001">
    <property type="protein sequence ID" value="MCP1726731.1"/>
    <property type="molecule type" value="Genomic_DNA"/>
</dbReference>
<dbReference type="InterPro" id="IPR007434">
    <property type="entry name" value="FemAB-like"/>
</dbReference>
<protein>
    <submittedName>
        <fullName evidence="1">N-acyltransferase</fullName>
    </submittedName>
</protein>
<dbReference type="Pfam" id="PF04339">
    <property type="entry name" value="FemAB_like"/>
    <property type="match status" value="1"/>
</dbReference>
<comment type="caution">
    <text evidence="1">The sequence shown here is derived from an EMBL/GenBank/DDBJ whole genome shotgun (WGS) entry which is preliminary data.</text>
</comment>
<evidence type="ECO:0000313" key="1">
    <source>
        <dbReference type="EMBL" id="MCP1726731.1"/>
    </source>
</evidence>
<gene>
    <name evidence="1" type="ORF">J2T60_000696</name>
</gene>
<keyword evidence="2" id="KW-1185">Reference proteome</keyword>
<dbReference type="Gene3D" id="3.40.630.30">
    <property type="match status" value="1"/>
</dbReference>
<dbReference type="PANTHER" id="PTHR47017">
    <property type="entry name" value="ACYL-COA"/>
    <property type="match status" value="1"/>
</dbReference>
<evidence type="ECO:0000313" key="2">
    <source>
        <dbReference type="Proteomes" id="UP001523550"/>
    </source>
</evidence>
<dbReference type="Proteomes" id="UP001523550">
    <property type="component" value="Unassembled WGS sequence"/>
</dbReference>
<sequence>MQDTEAGTIRTMDLADVPAEDWDQLVGTDQPAMQHGFLRLLESSGAASPETGWIPRHLGLDDAQGRLNAALPLYEKSHSFGEFVFDFALADAWHRNGLAYYPKLVSAIPFSPLVGPRIPARDSQQQERLIAALEAETGQRSCSTAHALFCREDEAKAMQARHWIRREGCRFQWHNRGYTSFDDWLGRFRAKKRKNLRRERRTVRDAGIRFTWQDGDAVRDLDWDEYYPLYAATYWRRGQTPYLPKSFFVQLCQQQSDSVVLIEGRDRNGELLALAFCLRGERTLYGRHWGCTRELDGLHFETCYHQGIEYCIANGLDYFDPGTQGEHKLLRGFEPVTTCSMHWIPDPRFHAAVSRFAEEERAHNAAYMASARAHLPFHREQALGP</sequence>
<dbReference type="InterPro" id="IPR016181">
    <property type="entry name" value="Acyl_CoA_acyltransferase"/>
</dbReference>
<organism evidence="1 2">
    <name type="scientific">Natronospira proteinivora</name>
    <dbReference type="NCBI Taxonomy" id="1807133"/>
    <lineage>
        <taxon>Bacteria</taxon>
        <taxon>Pseudomonadati</taxon>
        <taxon>Pseudomonadota</taxon>
        <taxon>Gammaproteobacteria</taxon>
        <taxon>Natronospirales</taxon>
        <taxon>Natronospiraceae</taxon>
        <taxon>Natronospira</taxon>
    </lineage>
</organism>